<organism evidence="2 3">
    <name type="scientific">Musa acuminata subsp. malaccensis</name>
    <name type="common">Wild banana</name>
    <name type="synonym">Musa malaccensis</name>
    <dbReference type="NCBI Taxonomy" id="214687"/>
    <lineage>
        <taxon>Eukaryota</taxon>
        <taxon>Viridiplantae</taxon>
        <taxon>Streptophyta</taxon>
        <taxon>Embryophyta</taxon>
        <taxon>Tracheophyta</taxon>
        <taxon>Spermatophyta</taxon>
        <taxon>Magnoliopsida</taxon>
        <taxon>Liliopsida</taxon>
        <taxon>Zingiberales</taxon>
        <taxon>Musaceae</taxon>
        <taxon>Musa</taxon>
    </lineage>
</organism>
<reference evidence="1" key="1">
    <citation type="submission" date="2021-03" db="EMBL/GenBank/DDBJ databases">
        <authorList>
            <consortium name="Genoscope - CEA"/>
            <person name="William W."/>
        </authorList>
    </citation>
    <scope>NUCLEOTIDE SEQUENCE</scope>
    <source>
        <strain evidence="1">Doubled-haploid Pahang</strain>
    </source>
</reference>
<dbReference type="AlphaFoldDB" id="A0A804I600"/>
<dbReference type="Proteomes" id="UP000012960">
    <property type="component" value="Unplaced"/>
</dbReference>
<sequence>MSRSRGGGSCPRRRITMVYGNTQRVMVMKTKDFL</sequence>
<proteinExistence type="predicted"/>
<gene>
    <name evidence="1" type="ORF">GSMUA_77970.1</name>
</gene>
<dbReference type="Gramene" id="Ma02_t23230.1">
    <property type="protein sequence ID" value="Ma02_p23230.1"/>
    <property type="gene ID" value="Ma02_g23230"/>
</dbReference>
<reference evidence="2" key="2">
    <citation type="submission" date="2021-05" db="UniProtKB">
        <authorList>
            <consortium name="EnsemblPlants"/>
        </authorList>
    </citation>
    <scope>IDENTIFICATION</scope>
    <source>
        <strain evidence="2">subsp. malaccensis</strain>
    </source>
</reference>
<evidence type="ECO:0000313" key="3">
    <source>
        <dbReference type="Proteomes" id="UP000012960"/>
    </source>
</evidence>
<dbReference type="EnsemblPlants" id="Ma02_t23230.1">
    <property type="protein sequence ID" value="Ma02_p23230.1"/>
    <property type="gene ID" value="Ma02_g23230"/>
</dbReference>
<dbReference type="EMBL" id="HG996467">
    <property type="protein sequence ID" value="CAG1862903.1"/>
    <property type="molecule type" value="Genomic_DNA"/>
</dbReference>
<evidence type="ECO:0000313" key="1">
    <source>
        <dbReference type="EMBL" id="CAG1862903.1"/>
    </source>
</evidence>
<keyword evidence="3" id="KW-1185">Reference proteome</keyword>
<protein>
    <submittedName>
        <fullName evidence="1">(wild Malaysian banana) hypothetical protein</fullName>
    </submittedName>
</protein>
<evidence type="ECO:0000313" key="2">
    <source>
        <dbReference type="EnsemblPlants" id="Ma02_p23230.1"/>
    </source>
</evidence>
<dbReference type="InParanoid" id="A0A804I600"/>
<name>A0A804I600_MUSAM</name>
<accession>A0A804I600</accession>